<dbReference type="AlphaFoldDB" id="A0A914BKZ4"/>
<name>A0A914BKZ4_PATMI</name>
<protein>
    <submittedName>
        <fullName evidence="1">Uncharacterized protein</fullName>
    </submittedName>
</protein>
<organism evidence="1 2">
    <name type="scientific">Patiria miniata</name>
    <name type="common">Bat star</name>
    <name type="synonym">Asterina miniata</name>
    <dbReference type="NCBI Taxonomy" id="46514"/>
    <lineage>
        <taxon>Eukaryota</taxon>
        <taxon>Metazoa</taxon>
        <taxon>Echinodermata</taxon>
        <taxon>Eleutherozoa</taxon>
        <taxon>Asterozoa</taxon>
        <taxon>Asteroidea</taxon>
        <taxon>Valvatacea</taxon>
        <taxon>Valvatida</taxon>
        <taxon>Asterinidae</taxon>
        <taxon>Patiria</taxon>
    </lineage>
</organism>
<dbReference type="EnsemblMetazoa" id="XM_038220667.1">
    <property type="protein sequence ID" value="XP_038076595.1"/>
    <property type="gene ID" value="LOC119744629"/>
</dbReference>
<dbReference type="OMA" id="DHACALE"/>
<evidence type="ECO:0000313" key="1">
    <source>
        <dbReference type="EnsemblMetazoa" id="XP_038076595.1"/>
    </source>
</evidence>
<dbReference type="RefSeq" id="XP_038076595.1">
    <property type="nucleotide sequence ID" value="XM_038220667.1"/>
</dbReference>
<proteinExistence type="predicted"/>
<keyword evidence="2" id="KW-1185">Reference proteome</keyword>
<accession>A0A914BKZ4</accession>
<reference evidence="1" key="1">
    <citation type="submission" date="2022-11" db="UniProtKB">
        <authorList>
            <consortium name="EnsemblMetazoa"/>
        </authorList>
    </citation>
    <scope>IDENTIFICATION</scope>
</reference>
<sequence>MSSSDWEYNLYMSRAAESKPPQGGNMSDIEDDDYDAEEPEKMYHLDLASRIKEKFHRRLVKTGIPRRPGYYQIQTCRSMAKPSGHYYTGKHWEMAPQGADRGGVGALQRPLERTTRRLTICAVNQACDDEKGRRTKNEAREMQVAGRLFSPLNKEFKHIIAFNEEEQEKEETCKRQGLMEGKDCVMADLLYQQNGKKLNRGIEEERQRRMTIMSELTDEEKSSGDANFREMLRSLSRVSKLWQEIQDELSNAVHDLEEVHEEEDHAIGDIFNELKDDFVLSFKRATLLMKFHMAEENERQRRLNEARLLSSGKKQLDQVQRRSSYMKDLTQQELVRVFNGVVMAENEQQEKLEYETDLRKGMFMEQMLRRHSIQEADHACALERVRRIQEAEDDLRPGTRKDQLKEHIKDIMVDVQEQMLLQIFRGHKVRIADPRDIRYYADESPQDRKLRNVRTQSRRKSCVVSGY</sequence>
<dbReference type="OrthoDB" id="10037886at2759"/>
<evidence type="ECO:0000313" key="2">
    <source>
        <dbReference type="Proteomes" id="UP000887568"/>
    </source>
</evidence>
<dbReference type="GeneID" id="119744629"/>
<dbReference type="Proteomes" id="UP000887568">
    <property type="component" value="Unplaced"/>
</dbReference>